<evidence type="ECO:0000256" key="2">
    <source>
        <dbReference type="ARBA" id="ARBA00005336"/>
    </source>
</evidence>
<keyword evidence="5 7" id="KW-0326">Glycosidase</keyword>
<name>A0A916JLV7_9FLAO</name>
<evidence type="ECO:0000259" key="6">
    <source>
        <dbReference type="Pfam" id="PF00933"/>
    </source>
</evidence>
<dbReference type="GO" id="GO:0004563">
    <property type="term" value="F:beta-N-acetylhexosaminidase activity"/>
    <property type="evidence" value="ECO:0007669"/>
    <property type="project" value="UniProtKB-EC"/>
</dbReference>
<dbReference type="InterPro" id="IPR001764">
    <property type="entry name" value="Glyco_hydro_3_N"/>
</dbReference>
<dbReference type="GO" id="GO:0009254">
    <property type="term" value="P:peptidoglycan turnover"/>
    <property type="evidence" value="ECO:0007669"/>
    <property type="project" value="TreeGrafter"/>
</dbReference>
<dbReference type="GO" id="GO:0005975">
    <property type="term" value="P:carbohydrate metabolic process"/>
    <property type="evidence" value="ECO:0007669"/>
    <property type="project" value="InterPro"/>
</dbReference>
<organism evidence="7 8">
    <name type="scientific">Parvicella tangerina</name>
    <dbReference type="NCBI Taxonomy" id="2829795"/>
    <lineage>
        <taxon>Bacteria</taxon>
        <taxon>Pseudomonadati</taxon>
        <taxon>Bacteroidota</taxon>
        <taxon>Flavobacteriia</taxon>
        <taxon>Flavobacteriales</taxon>
        <taxon>Parvicellaceae</taxon>
        <taxon>Parvicella</taxon>
    </lineage>
</organism>
<dbReference type="PANTHER" id="PTHR30480">
    <property type="entry name" value="BETA-HEXOSAMINIDASE-RELATED"/>
    <property type="match status" value="1"/>
</dbReference>
<dbReference type="PANTHER" id="PTHR30480:SF13">
    <property type="entry name" value="BETA-HEXOSAMINIDASE"/>
    <property type="match status" value="1"/>
</dbReference>
<dbReference type="Proteomes" id="UP000683507">
    <property type="component" value="Chromosome"/>
</dbReference>
<gene>
    <name evidence="7" type="primary">nagZ_1</name>
    <name evidence="7" type="ORF">CRYO30217_00655</name>
</gene>
<dbReference type="InterPro" id="IPR050226">
    <property type="entry name" value="NagZ_Beta-hexosaminidase"/>
</dbReference>
<dbReference type="PROSITE" id="PS00775">
    <property type="entry name" value="GLYCOSYL_HYDROL_F3"/>
    <property type="match status" value="1"/>
</dbReference>
<dbReference type="SUPFAM" id="SSF51445">
    <property type="entry name" value="(Trans)glycosidases"/>
    <property type="match status" value="1"/>
</dbReference>
<evidence type="ECO:0000313" key="7">
    <source>
        <dbReference type="EMBL" id="CAG5078374.1"/>
    </source>
</evidence>
<comment type="catalytic activity">
    <reaction evidence="1">
        <text>Hydrolysis of terminal non-reducing N-acetyl-D-hexosamine residues in N-acetyl-beta-D-hexosaminides.</text>
        <dbReference type="EC" id="3.2.1.52"/>
    </reaction>
</comment>
<protein>
    <recommendedName>
        <fullName evidence="3">beta-N-acetylhexosaminidase</fullName>
        <ecNumber evidence="3">3.2.1.52</ecNumber>
    </recommendedName>
</protein>
<evidence type="ECO:0000256" key="1">
    <source>
        <dbReference type="ARBA" id="ARBA00001231"/>
    </source>
</evidence>
<dbReference type="EMBL" id="OU015584">
    <property type="protein sequence ID" value="CAG5078374.1"/>
    <property type="molecule type" value="Genomic_DNA"/>
</dbReference>
<evidence type="ECO:0000256" key="4">
    <source>
        <dbReference type="ARBA" id="ARBA00022801"/>
    </source>
</evidence>
<accession>A0A916JLV7</accession>
<evidence type="ECO:0000256" key="3">
    <source>
        <dbReference type="ARBA" id="ARBA00012663"/>
    </source>
</evidence>
<dbReference type="InterPro" id="IPR017853">
    <property type="entry name" value="GH"/>
</dbReference>
<proteinExistence type="inferred from homology"/>
<dbReference type="Pfam" id="PF00933">
    <property type="entry name" value="Glyco_hydro_3"/>
    <property type="match status" value="1"/>
</dbReference>
<reference evidence="7" key="1">
    <citation type="submission" date="2021-04" db="EMBL/GenBank/DDBJ databases">
        <authorList>
            <person name="Rodrigo-Torres L."/>
            <person name="Arahal R. D."/>
            <person name="Lucena T."/>
        </authorList>
    </citation>
    <scope>NUCLEOTIDE SEQUENCE</scope>
    <source>
        <strain evidence="7">AS29M-1</strain>
    </source>
</reference>
<dbReference type="RefSeq" id="WP_258540884.1">
    <property type="nucleotide sequence ID" value="NZ_OU015584.1"/>
</dbReference>
<evidence type="ECO:0000256" key="5">
    <source>
        <dbReference type="ARBA" id="ARBA00023295"/>
    </source>
</evidence>
<evidence type="ECO:0000313" key="8">
    <source>
        <dbReference type="Proteomes" id="UP000683507"/>
    </source>
</evidence>
<dbReference type="AlphaFoldDB" id="A0A916JLV7"/>
<dbReference type="KEGG" id="ptan:CRYO30217_00655"/>
<comment type="similarity">
    <text evidence="2">Belongs to the glycosyl hydrolase 3 family.</text>
</comment>
<dbReference type="InterPro" id="IPR036962">
    <property type="entry name" value="Glyco_hydro_3_N_sf"/>
</dbReference>
<keyword evidence="4 7" id="KW-0378">Hydrolase</keyword>
<feature type="domain" description="Glycoside hydrolase family 3 N-terminal" evidence="6">
    <location>
        <begin position="57"/>
        <end position="360"/>
    </location>
</feature>
<dbReference type="Gene3D" id="3.20.20.300">
    <property type="entry name" value="Glycoside hydrolase, family 3, N-terminal domain"/>
    <property type="match status" value="1"/>
</dbReference>
<keyword evidence="8" id="KW-1185">Reference proteome</keyword>
<dbReference type="EC" id="3.2.1.52" evidence="3"/>
<dbReference type="InterPro" id="IPR019800">
    <property type="entry name" value="Glyco_hydro_3_AS"/>
</dbReference>
<sequence length="368" mass="40797">MKFALFSALIFVAFQTVSSQEIPERGQFSLTDFYDYDPDLERKVDEVFNTLNDTLIVGQLIVPAVGKHGKETTHVVELAEKGMVGGVLLLNGNVTSFSNFVTQFDSIANVNGYLRPIYSADAEPTLIRYKIKETTPVPKTNEIKTPEEVTEVAKTISKDLNAIGITQNFAPVIDASPNQTVSNRSFGLNMDTVINFSNLFIEETQNNQIIATAKHFPGHGFVQGDTHKQLVYIDGEMKEVRNYVPVIENGVLSIMVAHIAVTNNESYDTEGLPSTCSRKIVTDLLKGELDFRGLVITDAMNMGGVREVPNSGLKAIMAGCDQLLMPVEEMDDVYDILAEMKVNEDFRQQVYTSVKKIIRLKICLGIVE</sequence>